<organism evidence="2 3">
    <name type="scientific">Lachnoanaerobaculum gingivalis</name>
    <dbReference type="NCBI Taxonomy" id="2490855"/>
    <lineage>
        <taxon>Bacteria</taxon>
        <taxon>Bacillati</taxon>
        <taxon>Bacillota</taxon>
        <taxon>Clostridia</taxon>
        <taxon>Lachnospirales</taxon>
        <taxon>Lachnospiraceae</taxon>
        <taxon>Lachnoanaerobaculum</taxon>
    </lineage>
</organism>
<evidence type="ECO:0000259" key="1">
    <source>
        <dbReference type="Pfam" id="PF03235"/>
    </source>
</evidence>
<reference evidence="2 3" key="1">
    <citation type="submission" date="2018-11" db="EMBL/GenBank/DDBJ databases">
        <title>Genome sequencing of Lachnoanaerobaculum sp. KCOM 2030 (= ChDC B114).</title>
        <authorList>
            <person name="Kook J.-K."/>
            <person name="Park S.-N."/>
            <person name="Lim Y.K."/>
        </authorList>
    </citation>
    <scope>NUCLEOTIDE SEQUENCE [LARGE SCALE GENOMIC DNA]</scope>
    <source>
        <strain evidence="2 3">KCOM 2030</strain>
    </source>
</reference>
<comment type="caution">
    <text evidence="2">The sequence shown here is derived from an EMBL/GenBank/DDBJ whole genome shotgun (WGS) entry which is preliminary data.</text>
</comment>
<name>A0A3P3QTM6_9FIRM</name>
<dbReference type="Proteomes" id="UP000272490">
    <property type="component" value="Unassembled WGS sequence"/>
</dbReference>
<proteinExistence type="predicted"/>
<dbReference type="InterPro" id="IPR004919">
    <property type="entry name" value="GmrSD_N"/>
</dbReference>
<dbReference type="OrthoDB" id="9770340at2"/>
<dbReference type="PANTHER" id="PTHR39639">
    <property type="entry name" value="CHROMOSOME 16, WHOLE GENOME SHOTGUN SEQUENCE"/>
    <property type="match status" value="1"/>
</dbReference>
<evidence type="ECO:0000313" key="2">
    <source>
        <dbReference type="EMBL" id="RRJ24594.1"/>
    </source>
</evidence>
<sequence>MEKEFCLEKDEEVVLEEEDELNDLIYTGESDKPVFELVKVTKKDFSIYELFRKYQKGQLTLEVDFQRKSVWDNKQKCELIESILMGLPLPIFYLKQKNNSTYVVVDGKQRLSTLFDFLQNKFQLKLLKILTFLNGKKFMNLEEEYGIYQAQLEDYQVYSHVILPPTPDKVLFDIFDRVNRGGTKLNKQEIRNALYHGKGLNMIAEISKTKIFEEATGIENRKDSRMKGSYLLTRFLAFYLLFNGMLFKNNKTYEYTSDLDDLIELTLTQLNIESSEKLSELKQITLRCLEMSKDILGRGAFRREMKISNPINMNIFETTLYFMSLIAGQRIASDKIVKGLIQAITSEEYLGYIGNSRENIKNVNGRFNMMKKLSKEIVYD</sequence>
<feature type="domain" description="GmrSD restriction endonucleases N-terminal" evidence="1">
    <location>
        <begin position="47"/>
        <end position="195"/>
    </location>
</feature>
<dbReference type="PANTHER" id="PTHR39639:SF1">
    <property type="entry name" value="DUF262 DOMAIN-CONTAINING PROTEIN"/>
    <property type="match status" value="1"/>
</dbReference>
<keyword evidence="3" id="KW-1185">Reference proteome</keyword>
<accession>A0A3P3QTM6</accession>
<dbReference type="EMBL" id="RRCO01000006">
    <property type="protein sequence ID" value="RRJ24594.1"/>
    <property type="molecule type" value="Genomic_DNA"/>
</dbReference>
<dbReference type="AlphaFoldDB" id="A0A3P3QTM6"/>
<dbReference type="Pfam" id="PF03235">
    <property type="entry name" value="GmrSD_N"/>
    <property type="match status" value="1"/>
</dbReference>
<protein>
    <submittedName>
        <fullName evidence="2">DUF262 domain-containing protein</fullName>
    </submittedName>
</protein>
<evidence type="ECO:0000313" key="3">
    <source>
        <dbReference type="Proteomes" id="UP000272490"/>
    </source>
</evidence>
<dbReference type="RefSeq" id="WP_128674930.1">
    <property type="nucleotide sequence ID" value="NZ_RRCO01000006.1"/>
</dbReference>
<gene>
    <name evidence="2" type="ORF">EHV10_12475</name>
</gene>